<keyword evidence="3" id="KW-0808">Transferase</keyword>
<dbReference type="Pfam" id="PF01757">
    <property type="entry name" value="Acyl_transf_3"/>
    <property type="match status" value="1"/>
</dbReference>
<dbReference type="GO" id="GO:0016746">
    <property type="term" value="F:acyltransferase activity"/>
    <property type="evidence" value="ECO:0007669"/>
    <property type="project" value="UniProtKB-KW"/>
</dbReference>
<feature type="transmembrane region" description="Helical" evidence="1">
    <location>
        <begin position="311"/>
        <end position="332"/>
    </location>
</feature>
<evidence type="ECO:0000259" key="2">
    <source>
        <dbReference type="Pfam" id="PF01757"/>
    </source>
</evidence>
<organism evidence="3 4">
    <name type="scientific">Neorhizobium phenanthreniclasticum</name>
    <dbReference type="NCBI Taxonomy" id="3157917"/>
    <lineage>
        <taxon>Bacteria</taxon>
        <taxon>Pseudomonadati</taxon>
        <taxon>Pseudomonadota</taxon>
        <taxon>Alphaproteobacteria</taxon>
        <taxon>Hyphomicrobiales</taxon>
        <taxon>Rhizobiaceae</taxon>
        <taxon>Rhizobium/Agrobacterium group</taxon>
        <taxon>Neorhizobium</taxon>
    </lineage>
</organism>
<feature type="transmembrane region" description="Helical" evidence="1">
    <location>
        <begin position="213"/>
        <end position="230"/>
    </location>
</feature>
<keyword evidence="4" id="KW-1185">Reference proteome</keyword>
<evidence type="ECO:0000256" key="1">
    <source>
        <dbReference type="SAM" id="Phobius"/>
    </source>
</evidence>
<keyword evidence="1" id="KW-1133">Transmembrane helix</keyword>
<gene>
    <name evidence="3" type="ORF">ABK249_06315</name>
</gene>
<feature type="transmembrane region" description="Helical" evidence="1">
    <location>
        <begin position="274"/>
        <end position="291"/>
    </location>
</feature>
<sequence length="368" mass="40427">MTSPKTSRLLNLDILRLISALMVLTFHYGFRMGILGEGGGLGFPELAPVGMWFDTGLLIFFAISGYVITMSAEGRSAYDFAAGRFARLWPTFIVCASLTAVVLTIWPVPTIDPPTVGQWLAHAVIISRGFGQPFLDGAYWTIAYEMIFYGWIFLMIATGVFNRGWRVVVLAWLAISVINEMIIGSGAIQKLLITEYSGYFAFGLALYKTQKQLSMASLLVLTAAACWAIVTPFLTEPDFVEMYGLNRSTLGLASIGPLALGVMTLCATAPSLRISPALAIGLGGLTYPLYLLHQNIGYAVFAHFGTEQNRWTVALMLIAVLLLVSWGIAGTVEPRARRAIIRLSLRLKEVFLRFKSRDAFEAQQSVKK</sequence>
<dbReference type="PANTHER" id="PTHR23028:SF131">
    <property type="entry name" value="BLR2367 PROTEIN"/>
    <property type="match status" value="1"/>
</dbReference>
<feature type="transmembrane region" description="Helical" evidence="1">
    <location>
        <begin position="250"/>
        <end position="267"/>
    </location>
</feature>
<evidence type="ECO:0000313" key="4">
    <source>
        <dbReference type="Proteomes" id="UP001496627"/>
    </source>
</evidence>
<feature type="transmembrane region" description="Helical" evidence="1">
    <location>
        <begin position="50"/>
        <end position="68"/>
    </location>
</feature>
<comment type="caution">
    <text evidence="3">The sequence shown here is derived from an EMBL/GenBank/DDBJ whole genome shotgun (WGS) entry which is preliminary data.</text>
</comment>
<feature type="domain" description="Acyltransferase 3" evidence="2">
    <location>
        <begin position="11"/>
        <end position="329"/>
    </location>
</feature>
<dbReference type="PANTHER" id="PTHR23028">
    <property type="entry name" value="ACETYLTRANSFERASE"/>
    <property type="match status" value="1"/>
</dbReference>
<name>A0ABV0LZA7_9HYPH</name>
<dbReference type="RefSeq" id="WP_227704453.1">
    <property type="nucleotide sequence ID" value="NZ_JBEAAL010000003.1"/>
</dbReference>
<dbReference type="Proteomes" id="UP001496627">
    <property type="component" value="Unassembled WGS sequence"/>
</dbReference>
<feature type="transmembrane region" description="Helical" evidence="1">
    <location>
        <begin position="88"/>
        <end position="108"/>
    </location>
</feature>
<feature type="transmembrane region" description="Helical" evidence="1">
    <location>
        <begin position="164"/>
        <end position="182"/>
    </location>
</feature>
<proteinExistence type="predicted"/>
<keyword evidence="3" id="KW-0012">Acyltransferase</keyword>
<dbReference type="EMBL" id="JBEAAL010000003">
    <property type="protein sequence ID" value="MEQ1404541.1"/>
    <property type="molecule type" value="Genomic_DNA"/>
</dbReference>
<feature type="transmembrane region" description="Helical" evidence="1">
    <location>
        <begin position="137"/>
        <end position="157"/>
    </location>
</feature>
<keyword evidence="1" id="KW-0812">Transmembrane</keyword>
<dbReference type="InterPro" id="IPR002656">
    <property type="entry name" value="Acyl_transf_3_dom"/>
</dbReference>
<evidence type="ECO:0000313" key="3">
    <source>
        <dbReference type="EMBL" id="MEQ1404541.1"/>
    </source>
</evidence>
<reference evidence="3 4" key="1">
    <citation type="submission" date="2024-05" db="EMBL/GenBank/DDBJ databases">
        <title>Neorhizobium sp. Rsf11, a plant growth promoting and heavy metal resistant PAH-degrader.</title>
        <authorList>
            <person name="Golubev S.N."/>
            <person name="Muratova A.Y."/>
            <person name="Markelova M.I."/>
        </authorList>
    </citation>
    <scope>NUCLEOTIDE SEQUENCE [LARGE SCALE GENOMIC DNA]</scope>
    <source>
        <strain evidence="3 4">Rsf11</strain>
    </source>
</reference>
<protein>
    <submittedName>
        <fullName evidence="3">Acyltransferase</fullName>
        <ecNumber evidence="3">2.3.-.-</ecNumber>
    </submittedName>
</protein>
<keyword evidence="1" id="KW-0472">Membrane</keyword>
<dbReference type="InterPro" id="IPR050879">
    <property type="entry name" value="Acyltransferase_3"/>
</dbReference>
<dbReference type="EC" id="2.3.-.-" evidence="3"/>
<feature type="transmembrane region" description="Helical" evidence="1">
    <location>
        <begin position="12"/>
        <end position="30"/>
    </location>
</feature>
<feature type="transmembrane region" description="Helical" evidence="1">
    <location>
        <begin position="188"/>
        <end position="206"/>
    </location>
</feature>
<accession>A0ABV0LZA7</accession>